<sequence length="319" mass="35819">MFTIPLEDGLGLYRSDCQFSFFRLSLGPVISATSAVILIMRVNAIYKKHKWIKTLMIVMYLGQMAATMGFNVQFSIYQDSQSFFVNPVNGRPASESHTCPPIDELNGTNPKNLLPLFLSSISFDIVIFSLTIRKGFQAQAKGTSTTLLKILVQGGSIYFIALFLANFMNVMLILLAMNTYEEYGAEYPLIWIGTFIGNINVQFTSAVTSVIVSHLFLALREAAYRSRRVYNSPSAITETVGQWFQVEDCKAGWDSSSCTDIPPENNTKGKQFLGQETFRDIMGYEDFAVDFRYFDDEDYDAMDEGDDCNLRKGDLEGGI</sequence>
<keyword evidence="1" id="KW-0812">Transmembrane</keyword>
<accession>A0A0C9VA52</accession>
<evidence type="ECO:0000313" key="3">
    <source>
        <dbReference type="Proteomes" id="UP000054279"/>
    </source>
</evidence>
<feature type="transmembrane region" description="Helical" evidence="1">
    <location>
        <begin position="54"/>
        <end position="77"/>
    </location>
</feature>
<evidence type="ECO:0000313" key="2">
    <source>
        <dbReference type="EMBL" id="KIJ38387.1"/>
    </source>
</evidence>
<name>A0A0C9VA52_SPHS4</name>
<keyword evidence="1" id="KW-0472">Membrane</keyword>
<keyword evidence="3" id="KW-1185">Reference proteome</keyword>
<reference evidence="2 3" key="1">
    <citation type="submission" date="2014-06" db="EMBL/GenBank/DDBJ databases">
        <title>Evolutionary Origins and Diversification of the Mycorrhizal Mutualists.</title>
        <authorList>
            <consortium name="DOE Joint Genome Institute"/>
            <consortium name="Mycorrhizal Genomics Consortium"/>
            <person name="Kohler A."/>
            <person name="Kuo A."/>
            <person name="Nagy L.G."/>
            <person name="Floudas D."/>
            <person name="Copeland A."/>
            <person name="Barry K.W."/>
            <person name="Cichocki N."/>
            <person name="Veneault-Fourrey C."/>
            <person name="LaButti K."/>
            <person name="Lindquist E.A."/>
            <person name="Lipzen A."/>
            <person name="Lundell T."/>
            <person name="Morin E."/>
            <person name="Murat C."/>
            <person name="Riley R."/>
            <person name="Ohm R."/>
            <person name="Sun H."/>
            <person name="Tunlid A."/>
            <person name="Henrissat B."/>
            <person name="Grigoriev I.V."/>
            <person name="Hibbett D.S."/>
            <person name="Martin F."/>
        </authorList>
    </citation>
    <scope>NUCLEOTIDE SEQUENCE [LARGE SCALE GENOMIC DNA]</scope>
    <source>
        <strain evidence="2 3">SS14</strain>
    </source>
</reference>
<proteinExistence type="predicted"/>
<dbReference type="OrthoDB" id="2686513at2759"/>
<dbReference type="Proteomes" id="UP000054279">
    <property type="component" value="Unassembled WGS sequence"/>
</dbReference>
<feature type="transmembrane region" description="Helical" evidence="1">
    <location>
        <begin position="20"/>
        <end position="42"/>
    </location>
</feature>
<gene>
    <name evidence="2" type="ORF">M422DRAFT_259058</name>
</gene>
<organism evidence="2 3">
    <name type="scientific">Sphaerobolus stellatus (strain SS14)</name>
    <dbReference type="NCBI Taxonomy" id="990650"/>
    <lineage>
        <taxon>Eukaryota</taxon>
        <taxon>Fungi</taxon>
        <taxon>Dikarya</taxon>
        <taxon>Basidiomycota</taxon>
        <taxon>Agaricomycotina</taxon>
        <taxon>Agaricomycetes</taxon>
        <taxon>Phallomycetidae</taxon>
        <taxon>Geastrales</taxon>
        <taxon>Sphaerobolaceae</taxon>
        <taxon>Sphaerobolus</taxon>
    </lineage>
</organism>
<dbReference type="HOGENOM" id="CLU_035509_2_1_1"/>
<keyword evidence="1" id="KW-1133">Transmembrane helix</keyword>
<feature type="transmembrane region" description="Helical" evidence="1">
    <location>
        <begin position="113"/>
        <end position="136"/>
    </location>
</feature>
<dbReference type="EMBL" id="KN837161">
    <property type="protein sequence ID" value="KIJ38387.1"/>
    <property type="molecule type" value="Genomic_DNA"/>
</dbReference>
<feature type="transmembrane region" description="Helical" evidence="1">
    <location>
        <begin position="157"/>
        <end position="177"/>
    </location>
</feature>
<feature type="transmembrane region" description="Helical" evidence="1">
    <location>
        <begin position="189"/>
        <end position="219"/>
    </location>
</feature>
<protein>
    <submittedName>
        <fullName evidence="2">Uncharacterized protein</fullName>
    </submittedName>
</protein>
<dbReference type="AlphaFoldDB" id="A0A0C9VA52"/>
<evidence type="ECO:0000256" key="1">
    <source>
        <dbReference type="SAM" id="Phobius"/>
    </source>
</evidence>